<dbReference type="EMBL" id="CP102774">
    <property type="protein sequence ID" value="UZF87237.1"/>
    <property type="molecule type" value="Genomic_DNA"/>
</dbReference>
<gene>
    <name evidence="1" type="ORF">NWE54_00060</name>
</gene>
<dbReference type="CDD" id="cd07909">
    <property type="entry name" value="YciF"/>
    <property type="match status" value="1"/>
</dbReference>
<protein>
    <submittedName>
        <fullName evidence="1">Ferritin-like domain-containing protein</fullName>
    </submittedName>
</protein>
<organism evidence="1">
    <name type="scientific">Bosea sp. NBC_00436</name>
    <dbReference type="NCBI Taxonomy" id="2969620"/>
    <lineage>
        <taxon>Bacteria</taxon>
        <taxon>Pseudomonadati</taxon>
        <taxon>Pseudomonadota</taxon>
        <taxon>Alphaproteobacteria</taxon>
        <taxon>Hyphomicrobiales</taxon>
        <taxon>Boseaceae</taxon>
        <taxon>Bosea</taxon>
    </lineage>
</organism>
<name>A0A9E8CKS8_9HYPH</name>
<proteinExistence type="predicted"/>
<dbReference type="PANTHER" id="PTHR30565:SF9">
    <property type="entry name" value="PROTEIN YCIF"/>
    <property type="match status" value="1"/>
</dbReference>
<dbReference type="InterPro" id="IPR012347">
    <property type="entry name" value="Ferritin-like"/>
</dbReference>
<accession>A0A9E8CKS8</accession>
<dbReference type="Gene3D" id="1.20.1260.10">
    <property type="match status" value="1"/>
</dbReference>
<sequence length="170" mass="18271">MATNAPKALDDLFHDMLKDVYYAEKQILKALPKMAKAAKSPELRKAFEAHREETEGHVERLGEVFEVIGKAPRGKTCDAILGILEEGKAVMEDYAESPALDAGLIASAQAVEHYEMTRYGTLKSWAKQLGHADAAVLLDATLAEEAKTDKLLTQLGGPANSAAVAHAKAA</sequence>
<dbReference type="AlphaFoldDB" id="A0A9E8CKS8"/>
<reference evidence="1" key="1">
    <citation type="submission" date="2022-08" db="EMBL/GenBank/DDBJ databases">
        <title>Complete Genome Sequences of 2 Bosea sp. soil isolates.</title>
        <authorList>
            <person name="Alvarez Arevalo M."/>
            <person name="Sterndorff E.B."/>
            <person name="Faurdal D."/>
            <person name="Joergensen T.S."/>
            <person name="Weber T."/>
        </authorList>
    </citation>
    <scope>NUCLEOTIDE SEQUENCE</scope>
    <source>
        <strain evidence="1">NBC_00436</strain>
    </source>
</reference>
<dbReference type="InterPro" id="IPR009078">
    <property type="entry name" value="Ferritin-like_SF"/>
</dbReference>
<dbReference type="Pfam" id="PF05974">
    <property type="entry name" value="DUF892"/>
    <property type="match status" value="1"/>
</dbReference>
<dbReference type="PANTHER" id="PTHR30565">
    <property type="entry name" value="PROTEIN YCIF"/>
    <property type="match status" value="1"/>
</dbReference>
<dbReference type="SUPFAM" id="SSF47240">
    <property type="entry name" value="Ferritin-like"/>
    <property type="match status" value="1"/>
</dbReference>
<evidence type="ECO:0000313" key="1">
    <source>
        <dbReference type="EMBL" id="UZF87237.1"/>
    </source>
</evidence>
<dbReference type="InterPro" id="IPR010287">
    <property type="entry name" value="DUF892_YciF-like"/>
</dbReference>
<dbReference type="InterPro" id="IPR047114">
    <property type="entry name" value="YciF"/>
</dbReference>